<evidence type="ECO:0000313" key="2">
    <source>
        <dbReference type="EMBL" id="KAF7194219.1"/>
    </source>
</evidence>
<evidence type="ECO:0000313" key="3">
    <source>
        <dbReference type="Proteomes" id="UP000660729"/>
    </source>
</evidence>
<dbReference type="AlphaFoldDB" id="A0A8H6VN30"/>
<gene>
    <name evidence="2" type="ORF">HII31_04456</name>
</gene>
<proteinExistence type="predicted"/>
<evidence type="ECO:0000256" key="1">
    <source>
        <dbReference type="SAM" id="MobiDB-lite"/>
    </source>
</evidence>
<feature type="region of interest" description="Disordered" evidence="1">
    <location>
        <begin position="1"/>
        <end position="74"/>
    </location>
</feature>
<dbReference type="Proteomes" id="UP000660729">
    <property type="component" value="Unassembled WGS sequence"/>
</dbReference>
<dbReference type="EMBL" id="JABCIY010000063">
    <property type="protein sequence ID" value="KAF7194219.1"/>
    <property type="molecule type" value="Genomic_DNA"/>
</dbReference>
<protein>
    <submittedName>
        <fullName evidence="2">Uncharacterized protein</fullName>
    </submittedName>
</protein>
<accession>A0A8H6VN30</accession>
<name>A0A8H6VN30_9PEZI</name>
<comment type="caution">
    <text evidence="2">The sequence shown here is derived from an EMBL/GenBank/DDBJ whole genome shotgun (WGS) entry which is preliminary data.</text>
</comment>
<organism evidence="2 3">
    <name type="scientific">Pseudocercospora fuligena</name>
    <dbReference type="NCBI Taxonomy" id="685502"/>
    <lineage>
        <taxon>Eukaryota</taxon>
        <taxon>Fungi</taxon>
        <taxon>Dikarya</taxon>
        <taxon>Ascomycota</taxon>
        <taxon>Pezizomycotina</taxon>
        <taxon>Dothideomycetes</taxon>
        <taxon>Dothideomycetidae</taxon>
        <taxon>Mycosphaerellales</taxon>
        <taxon>Mycosphaerellaceae</taxon>
        <taxon>Pseudocercospora</taxon>
    </lineage>
</organism>
<feature type="compositionally biased region" description="Basic and acidic residues" evidence="1">
    <location>
        <begin position="42"/>
        <end position="65"/>
    </location>
</feature>
<reference evidence="2" key="1">
    <citation type="submission" date="2020-04" db="EMBL/GenBank/DDBJ databases">
        <title>Draft genome resource of the tomato pathogen Pseudocercospora fuligena.</title>
        <authorList>
            <person name="Zaccaron A."/>
        </authorList>
    </citation>
    <scope>NUCLEOTIDE SEQUENCE</scope>
    <source>
        <strain evidence="2">PF001</strain>
    </source>
</reference>
<sequence length="119" mass="13931">MAVLPQDLPHQAEACKGAEAEPPNSSVDPPQNWQHHPVRYPSDMRGEKERQSPRRVEMSTEEHSLTRPQLQRQEETLAQDSHWYLNYSPLPPNITQRHELRQCHHQPWLRPRVPLEPGV</sequence>
<dbReference type="OrthoDB" id="10551356at2759"/>
<feature type="compositionally biased region" description="Polar residues" evidence="1">
    <location>
        <begin position="23"/>
        <end position="34"/>
    </location>
</feature>
<keyword evidence="3" id="KW-1185">Reference proteome</keyword>